<dbReference type="PANTHER" id="PTHR43765">
    <property type="entry name" value="2-DEHYDROPANTOATE 2-REDUCTASE-RELATED"/>
    <property type="match status" value="1"/>
</dbReference>
<feature type="transmembrane region" description="Helical" evidence="6">
    <location>
        <begin position="21"/>
        <end position="37"/>
    </location>
</feature>
<dbReference type="NCBIfam" id="TIGR00745">
    <property type="entry name" value="apbA_panE"/>
    <property type="match status" value="1"/>
</dbReference>
<name>A0ABX6EXE8_KLUMA</name>
<keyword evidence="6" id="KW-0472">Membrane</keyword>
<dbReference type="InterPro" id="IPR050838">
    <property type="entry name" value="Ketopantoate_reductase"/>
</dbReference>
<evidence type="ECO:0000256" key="2">
    <source>
        <dbReference type="ARBA" id="ARBA00013014"/>
    </source>
</evidence>
<sequence>MKVYSKQAQTNNQNMTAQPSVYILGFGAIGSLLGVHLQKYGGTKVTPLFRSLGRLSDFKTNDYEVSIKPLYDSSLEILTERFPDASCPENFKGKIDNLIVTCKTYQTADALRPFLPYLDNNSNIIMIQNGLGVSEVLKEQVFNGGDLKPNLFQGVIAHGIFQDSEIKNQYNHAGFVDCKISKLPENDNDIIETFADLEALKQNELIKMLNSLDRSLGVVHMTYQELLLGQLEKFLVNCCINSVTSIIDCMNGELANCAGPIFQSIIEEAINVFHTAYKPLFDYEDIYKGAKHGQLPKLNVAGRLNVTTMLENTMHVGCVVNGGNSSSMRQDVLNLRETEIDYINGYVVTLCKKFSLPESNAKVNRTIQELVKLRLKLNQTRKAGQ</sequence>
<dbReference type="InterPro" id="IPR013328">
    <property type="entry name" value="6PGD_dom2"/>
</dbReference>
<organism evidence="9 10">
    <name type="scientific">Kluyveromyces marxianus</name>
    <name type="common">Yeast</name>
    <name type="synonym">Candida kefyr</name>
    <dbReference type="NCBI Taxonomy" id="4911"/>
    <lineage>
        <taxon>Eukaryota</taxon>
        <taxon>Fungi</taxon>
        <taxon>Dikarya</taxon>
        <taxon>Ascomycota</taxon>
        <taxon>Saccharomycotina</taxon>
        <taxon>Saccharomycetes</taxon>
        <taxon>Saccharomycetales</taxon>
        <taxon>Saccharomycetaceae</taxon>
        <taxon>Kluyveromyces</taxon>
    </lineage>
</organism>
<dbReference type="InterPro" id="IPR008927">
    <property type="entry name" value="6-PGluconate_DH-like_C_sf"/>
</dbReference>
<accession>A0ABX6EXE8</accession>
<evidence type="ECO:0000256" key="6">
    <source>
        <dbReference type="SAM" id="Phobius"/>
    </source>
</evidence>
<dbReference type="Gene3D" id="3.40.50.720">
    <property type="entry name" value="NAD(P)-binding Rossmann-like Domain"/>
    <property type="match status" value="1"/>
</dbReference>
<dbReference type="PANTHER" id="PTHR43765:SF2">
    <property type="entry name" value="2-DEHYDROPANTOATE 2-REDUCTASE"/>
    <property type="match status" value="1"/>
</dbReference>
<evidence type="ECO:0000259" key="8">
    <source>
        <dbReference type="Pfam" id="PF08546"/>
    </source>
</evidence>
<feature type="domain" description="Ketopantoate reductase N-terminal" evidence="7">
    <location>
        <begin position="21"/>
        <end position="184"/>
    </location>
</feature>
<evidence type="ECO:0000313" key="10">
    <source>
        <dbReference type="Proteomes" id="UP000422736"/>
    </source>
</evidence>
<dbReference type="Pfam" id="PF08546">
    <property type="entry name" value="ApbA_C"/>
    <property type="match status" value="1"/>
</dbReference>
<keyword evidence="6" id="KW-0812">Transmembrane</keyword>
<comment type="similarity">
    <text evidence="1">Belongs to the ketopantoate reductase family.</text>
</comment>
<keyword evidence="6" id="KW-1133">Transmembrane helix</keyword>
<gene>
    <name evidence="9" type="primary">PAN5</name>
    <name evidence="9" type="ORF">FIM1_2245</name>
</gene>
<evidence type="ECO:0000313" key="9">
    <source>
        <dbReference type="EMBL" id="QGN15554.1"/>
    </source>
</evidence>
<dbReference type="Pfam" id="PF02558">
    <property type="entry name" value="ApbA"/>
    <property type="match status" value="1"/>
</dbReference>
<dbReference type="Gene3D" id="1.10.1040.10">
    <property type="entry name" value="N-(1-d-carboxylethyl)-l-norvaline Dehydrogenase, domain 2"/>
    <property type="match status" value="1"/>
</dbReference>
<dbReference type="Proteomes" id="UP000422736">
    <property type="component" value="Chromosome 3"/>
</dbReference>
<dbReference type="InterPro" id="IPR003710">
    <property type="entry name" value="ApbA"/>
</dbReference>
<dbReference type="InterPro" id="IPR036291">
    <property type="entry name" value="NAD(P)-bd_dom_sf"/>
</dbReference>
<keyword evidence="4" id="KW-0560">Oxidoreductase</keyword>
<evidence type="ECO:0000256" key="5">
    <source>
        <dbReference type="ARBA" id="ARBA00032024"/>
    </source>
</evidence>
<dbReference type="InterPro" id="IPR013332">
    <property type="entry name" value="KPR_N"/>
</dbReference>
<dbReference type="InterPro" id="IPR013752">
    <property type="entry name" value="KPA_reductase"/>
</dbReference>
<evidence type="ECO:0000256" key="4">
    <source>
        <dbReference type="ARBA" id="ARBA00023002"/>
    </source>
</evidence>
<evidence type="ECO:0000256" key="3">
    <source>
        <dbReference type="ARBA" id="ARBA00022857"/>
    </source>
</evidence>
<dbReference type="EMBL" id="CP015056">
    <property type="protein sequence ID" value="QGN15554.1"/>
    <property type="molecule type" value="Genomic_DNA"/>
</dbReference>
<protein>
    <recommendedName>
        <fullName evidence="2">2-dehydropantoate 2-reductase</fullName>
        <ecNumber evidence="2">1.1.1.169</ecNumber>
    </recommendedName>
    <alternativeName>
        <fullName evidence="5">Ketopantoate reductase</fullName>
    </alternativeName>
</protein>
<evidence type="ECO:0000256" key="1">
    <source>
        <dbReference type="ARBA" id="ARBA00007870"/>
    </source>
</evidence>
<evidence type="ECO:0000259" key="7">
    <source>
        <dbReference type="Pfam" id="PF02558"/>
    </source>
</evidence>
<proteinExistence type="inferred from homology"/>
<dbReference type="SUPFAM" id="SSF51735">
    <property type="entry name" value="NAD(P)-binding Rossmann-fold domains"/>
    <property type="match status" value="1"/>
</dbReference>
<reference evidence="9 10" key="1">
    <citation type="submission" date="2016-03" db="EMBL/GenBank/DDBJ databases">
        <title>How can Kluyveromyces marxianus grow so fast - potential evolutionary course in Saccharomyces Complex revealed by comparative genomics.</title>
        <authorList>
            <person name="Mo W."/>
            <person name="Lu W."/>
            <person name="Yang X."/>
            <person name="Qi J."/>
            <person name="Lv H."/>
        </authorList>
    </citation>
    <scope>NUCLEOTIDE SEQUENCE [LARGE SCALE GENOMIC DNA]</scope>
    <source>
        <strain evidence="9 10">FIM1</strain>
    </source>
</reference>
<dbReference type="SUPFAM" id="SSF48179">
    <property type="entry name" value="6-phosphogluconate dehydrogenase C-terminal domain-like"/>
    <property type="match status" value="1"/>
</dbReference>
<dbReference type="EC" id="1.1.1.169" evidence="2"/>
<keyword evidence="10" id="KW-1185">Reference proteome</keyword>
<keyword evidence="3" id="KW-0521">NADP</keyword>
<feature type="domain" description="Ketopantoate reductase C-terminal" evidence="8">
    <location>
        <begin position="228"/>
        <end position="373"/>
    </location>
</feature>